<gene>
    <name evidence="2" type="ORF">ACFO5T_03130</name>
</gene>
<keyword evidence="1" id="KW-0732">Signal</keyword>
<evidence type="ECO:0000313" key="2">
    <source>
        <dbReference type="EMBL" id="MFC4689416.1"/>
    </source>
</evidence>
<organism evidence="2 3">
    <name type="scientific">Dokdonia genika</name>
    <dbReference type="NCBI Taxonomy" id="308113"/>
    <lineage>
        <taxon>Bacteria</taxon>
        <taxon>Pseudomonadati</taxon>
        <taxon>Bacteroidota</taxon>
        <taxon>Flavobacteriia</taxon>
        <taxon>Flavobacteriales</taxon>
        <taxon>Flavobacteriaceae</taxon>
        <taxon>Dokdonia</taxon>
    </lineage>
</organism>
<name>A0ABV9L6W3_9FLAO</name>
<sequence length="114" mass="12777">MKTKLFITGITLVTGLVLASCGQKATTEEKAKEETTMSFDSTGYTSGTIIQSKAEGDCEWTIKLKDGRFLDPMTIDKDFMKDGATVWIKFLPQRRMQRCDKANPVDLTEIKMAE</sequence>
<feature type="signal peptide" evidence="1">
    <location>
        <begin position="1"/>
        <end position="19"/>
    </location>
</feature>
<evidence type="ECO:0000256" key="1">
    <source>
        <dbReference type="SAM" id="SignalP"/>
    </source>
</evidence>
<evidence type="ECO:0000313" key="3">
    <source>
        <dbReference type="Proteomes" id="UP001595878"/>
    </source>
</evidence>
<feature type="chain" id="PRO_5045220317" description="Lipoprotein" evidence="1">
    <location>
        <begin position="20"/>
        <end position="114"/>
    </location>
</feature>
<dbReference type="PROSITE" id="PS51257">
    <property type="entry name" value="PROKAR_LIPOPROTEIN"/>
    <property type="match status" value="1"/>
</dbReference>
<protein>
    <recommendedName>
        <fullName evidence="4">Lipoprotein</fullName>
    </recommendedName>
</protein>
<dbReference type="RefSeq" id="WP_380031961.1">
    <property type="nucleotide sequence ID" value="NZ_JBHSHB010000007.1"/>
</dbReference>
<keyword evidence="3" id="KW-1185">Reference proteome</keyword>
<dbReference type="Proteomes" id="UP001595878">
    <property type="component" value="Unassembled WGS sequence"/>
</dbReference>
<accession>A0ABV9L6W3</accession>
<proteinExistence type="predicted"/>
<evidence type="ECO:0008006" key="4">
    <source>
        <dbReference type="Google" id="ProtNLM"/>
    </source>
</evidence>
<comment type="caution">
    <text evidence="2">The sequence shown here is derived from an EMBL/GenBank/DDBJ whole genome shotgun (WGS) entry which is preliminary data.</text>
</comment>
<dbReference type="EMBL" id="JBHSHB010000007">
    <property type="protein sequence ID" value="MFC4689416.1"/>
    <property type="molecule type" value="Genomic_DNA"/>
</dbReference>
<reference evidence="3" key="1">
    <citation type="journal article" date="2019" name="Int. J. Syst. Evol. Microbiol.">
        <title>The Global Catalogue of Microorganisms (GCM) 10K type strain sequencing project: providing services to taxonomists for standard genome sequencing and annotation.</title>
        <authorList>
            <consortium name="The Broad Institute Genomics Platform"/>
            <consortium name="The Broad Institute Genome Sequencing Center for Infectious Disease"/>
            <person name="Wu L."/>
            <person name="Ma J."/>
        </authorList>
    </citation>
    <scope>NUCLEOTIDE SEQUENCE [LARGE SCALE GENOMIC DNA]</scope>
    <source>
        <strain evidence="3">CGMCC 4.7427</strain>
    </source>
</reference>